<dbReference type="RefSeq" id="WP_134461484.1">
    <property type="nucleotide sequence ID" value="NZ_JBHMFL010000169.1"/>
</dbReference>
<proteinExistence type="predicted"/>
<dbReference type="EMBL" id="SNVI01000002">
    <property type="protein sequence ID" value="TFE40031.1"/>
    <property type="molecule type" value="Genomic_DNA"/>
</dbReference>
<dbReference type="CDD" id="cd00093">
    <property type="entry name" value="HTH_XRE"/>
    <property type="match status" value="1"/>
</dbReference>
<name>A0A4Y8MRG0_9BURK</name>
<dbReference type="GO" id="GO:0003677">
    <property type="term" value="F:DNA binding"/>
    <property type="evidence" value="ECO:0007669"/>
    <property type="project" value="InterPro"/>
</dbReference>
<reference evidence="2 3" key="1">
    <citation type="submission" date="2019-03" db="EMBL/GenBank/DDBJ databases">
        <title>Complete Genome Sequence of Paraburkholderia dipogonis ICMP 19430T, a Nitrogen-fixing Symbiont of the South African Invasive Legume Dipogon lignosus in New Zealand.</title>
        <authorList>
            <person name="De Meyer S.E."/>
        </authorList>
    </citation>
    <scope>NUCLEOTIDE SEQUENCE [LARGE SCALE GENOMIC DNA]</scope>
    <source>
        <strain evidence="2 3">ICMP 19430</strain>
    </source>
</reference>
<dbReference type="SMART" id="SM00530">
    <property type="entry name" value="HTH_XRE"/>
    <property type="match status" value="1"/>
</dbReference>
<dbReference type="PROSITE" id="PS50943">
    <property type="entry name" value="HTH_CROC1"/>
    <property type="match status" value="1"/>
</dbReference>
<dbReference type="Gene3D" id="1.10.260.40">
    <property type="entry name" value="lambda repressor-like DNA-binding domains"/>
    <property type="match status" value="1"/>
</dbReference>
<sequence length="82" mass="9120">MKQRDYETLRRHLAINIKAFRREHALSQEGLSLEADVDRTYVSQIERSLGNPSLLILAALAGALGRDVGELLSPPSPRPRGK</sequence>
<comment type="caution">
    <text evidence="2">The sequence shown here is derived from an EMBL/GenBank/DDBJ whole genome shotgun (WGS) entry which is preliminary data.</text>
</comment>
<protein>
    <submittedName>
        <fullName evidence="2">XRE family transcriptional regulator</fullName>
    </submittedName>
</protein>
<dbReference type="InterPro" id="IPR010982">
    <property type="entry name" value="Lambda_DNA-bd_dom_sf"/>
</dbReference>
<gene>
    <name evidence="2" type="ORF">E2553_24915</name>
</gene>
<evidence type="ECO:0000313" key="2">
    <source>
        <dbReference type="EMBL" id="TFE40031.1"/>
    </source>
</evidence>
<dbReference type="AlphaFoldDB" id="A0A4Y8MRG0"/>
<evidence type="ECO:0000259" key="1">
    <source>
        <dbReference type="PROSITE" id="PS50943"/>
    </source>
</evidence>
<dbReference type="InterPro" id="IPR001387">
    <property type="entry name" value="Cro/C1-type_HTH"/>
</dbReference>
<dbReference type="SUPFAM" id="SSF47413">
    <property type="entry name" value="lambda repressor-like DNA-binding domains"/>
    <property type="match status" value="1"/>
</dbReference>
<feature type="domain" description="HTH cro/C1-type" evidence="1">
    <location>
        <begin position="17"/>
        <end position="71"/>
    </location>
</feature>
<dbReference type="Pfam" id="PF01381">
    <property type="entry name" value="HTH_3"/>
    <property type="match status" value="1"/>
</dbReference>
<evidence type="ECO:0000313" key="3">
    <source>
        <dbReference type="Proteomes" id="UP000297385"/>
    </source>
</evidence>
<organism evidence="2 3">
    <name type="scientific">Paraburkholderia dipogonis</name>
    <dbReference type="NCBI Taxonomy" id="1211383"/>
    <lineage>
        <taxon>Bacteria</taxon>
        <taxon>Pseudomonadati</taxon>
        <taxon>Pseudomonadota</taxon>
        <taxon>Betaproteobacteria</taxon>
        <taxon>Burkholderiales</taxon>
        <taxon>Burkholderiaceae</taxon>
        <taxon>Paraburkholderia</taxon>
    </lineage>
</organism>
<dbReference type="Proteomes" id="UP000297385">
    <property type="component" value="Unassembled WGS sequence"/>
</dbReference>
<dbReference type="GeneID" id="97303119"/>
<accession>A0A4Y8MRG0</accession>